<dbReference type="InterPro" id="IPR036396">
    <property type="entry name" value="Cyt_P450_sf"/>
</dbReference>
<evidence type="ECO:0008006" key="7">
    <source>
        <dbReference type="Google" id="ProtNLM"/>
    </source>
</evidence>
<dbReference type="GO" id="GO:0020037">
    <property type="term" value="F:heme binding"/>
    <property type="evidence" value="ECO:0007669"/>
    <property type="project" value="InterPro"/>
</dbReference>
<gene>
    <name evidence="5" type="ORF">PMAYCL1PPCAC_26225</name>
</gene>
<dbReference type="InterPro" id="IPR001128">
    <property type="entry name" value="Cyt_P450"/>
</dbReference>
<dbReference type="InterPro" id="IPR002401">
    <property type="entry name" value="Cyt_P450_E_grp-I"/>
</dbReference>
<keyword evidence="3 4" id="KW-0408">Iron</keyword>
<dbReference type="InterPro" id="IPR017972">
    <property type="entry name" value="Cyt_P450_CS"/>
</dbReference>
<dbReference type="Proteomes" id="UP001328107">
    <property type="component" value="Unassembled WGS sequence"/>
</dbReference>
<keyword evidence="3 4" id="KW-0349">Heme</keyword>
<dbReference type="AlphaFoldDB" id="A0AAN5D4Q2"/>
<keyword evidence="4" id="KW-0560">Oxidoreductase</keyword>
<proteinExistence type="inferred from homology"/>
<evidence type="ECO:0000256" key="1">
    <source>
        <dbReference type="ARBA" id="ARBA00010617"/>
    </source>
</evidence>
<protein>
    <recommendedName>
        <fullName evidence="7">Cytochrome P450</fullName>
    </recommendedName>
</protein>
<evidence type="ECO:0000256" key="4">
    <source>
        <dbReference type="RuleBase" id="RU000461"/>
    </source>
</evidence>
<reference evidence="6" key="1">
    <citation type="submission" date="2022-10" db="EMBL/GenBank/DDBJ databases">
        <title>Genome assembly of Pristionchus species.</title>
        <authorList>
            <person name="Yoshida K."/>
            <person name="Sommer R.J."/>
        </authorList>
    </citation>
    <scope>NUCLEOTIDE SEQUENCE [LARGE SCALE GENOMIC DNA]</scope>
    <source>
        <strain evidence="6">RS5460</strain>
    </source>
</reference>
<dbReference type="EMBL" id="BTRK01000005">
    <property type="protein sequence ID" value="GMR56030.1"/>
    <property type="molecule type" value="Genomic_DNA"/>
</dbReference>
<evidence type="ECO:0000313" key="6">
    <source>
        <dbReference type="Proteomes" id="UP001328107"/>
    </source>
</evidence>
<dbReference type="Gene3D" id="1.10.630.10">
    <property type="entry name" value="Cytochrome P450"/>
    <property type="match status" value="1"/>
</dbReference>
<sequence length="309" mass="35380">EFLFGFQYPFDDCSKLMNFVLGLNVAIESISKSIVMPIIIMLPGTRHLPIISHVWERNKGRMQKMIDYVREQAAAVKCDPSEEPTCYVQAFHKNNKDKRFEQLLACCSEMFIAGQETTTSTIRWGVLFLTAHQDVQDKLRAEILSIIGKDRMASMADKPNMPYASAVVNEIQRCANLVAPNPFLLHRTTVDTEIAGFKVPANTLVNGDIHQMMKSDPVFEDPYRFWPERYIAEDGVTLRKELLERTIPFGIGKRQCAGEGLARVELFIGLMTLFQRFRILPLPGTTIDLEPIYMNFHLPKPHNFRIERV</sequence>
<dbReference type="PANTHER" id="PTHR24284">
    <property type="entry name" value="CYTOCHROME P450 FAMILY"/>
    <property type="match status" value="1"/>
</dbReference>
<dbReference type="SUPFAM" id="SSF48264">
    <property type="entry name" value="Cytochrome P450"/>
    <property type="match status" value="1"/>
</dbReference>
<dbReference type="PANTHER" id="PTHR24284:SF1">
    <property type="entry name" value="CYTOCHROME P450 FAMILY"/>
    <property type="match status" value="1"/>
</dbReference>
<dbReference type="GO" id="GO:0005506">
    <property type="term" value="F:iron ion binding"/>
    <property type="evidence" value="ECO:0007669"/>
    <property type="project" value="InterPro"/>
</dbReference>
<dbReference type="PRINTS" id="PR00463">
    <property type="entry name" value="EP450I"/>
</dbReference>
<name>A0AAN5D4Q2_9BILA</name>
<dbReference type="GO" id="GO:0016705">
    <property type="term" value="F:oxidoreductase activity, acting on paired donors, with incorporation or reduction of molecular oxygen"/>
    <property type="evidence" value="ECO:0007669"/>
    <property type="project" value="InterPro"/>
</dbReference>
<keyword evidence="6" id="KW-1185">Reference proteome</keyword>
<comment type="similarity">
    <text evidence="1 4">Belongs to the cytochrome P450 family.</text>
</comment>
<accession>A0AAN5D4Q2</accession>
<keyword evidence="2 4" id="KW-0503">Monooxygenase</keyword>
<dbReference type="GO" id="GO:0004497">
    <property type="term" value="F:monooxygenase activity"/>
    <property type="evidence" value="ECO:0007669"/>
    <property type="project" value="UniProtKB-KW"/>
</dbReference>
<feature type="binding site" description="axial binding residue" evidence="3">
    <location>
        <position position="256"/>
    </location>
    <ligand>
        <name>heme</name>
        <dbReference type="ChEBI" id="CHEBI:30413"/>
    </ligand>
    <ligandPart>
        <name>Fe</name>
        <dbReference type="ChEBI" id="CHEBI:18248"/>
    </ligandPart>
</feature>
<dbReference type="Pfam" id="PF00067">
    <property type="entry name" value="p450"/>
    <property type="match status" value="1"/>
</dbReference>
<feature type="non-terminal residue" evidence="5">
    <location>
        <position position="1"/>
    </location>
</feature>
<evidence type="ECO:0000313" key="5">
    <source>
        <dbReference type="EMBL" id="GMR56030.1"/>
    </source>
</evidence>
<comment type="caution">
    <text evidence="5">The sequence shown here is derived from an EMBL/GenBank/DDBJ whole genome shotgun (WGS) entry which is preliminary data.</text>
</comment>
<evidence type="ECO:0000256" key="3">
    <source>
        <dbReference type="PIRSR" id="PIRSR602401-1"/>
    </source>
</evidence>
<evidence type="ECO:0000256" key="2">
    <source>
        <dbReference type="ARBA" id="ARBA00023033"/>
    </source>
</evidence>
<comment type="cofactor">
    <cofactor evidence="3">
        <name>heme</name>
        <dbReference type="ChEBI" id="CHEBI:30413"/>
    </cofactor>
</comment>
<dbReference type="PROSITE" id="PS00086">
    <property type="entry name" value="CYTOCHROME_P450"/>
    <property type="match status" value="1"/>
</dbReference>
<dbReference type="PRINTS" id="PR00385">
    <property type="entry name" value="P450"/>
</dbReference>
<organism evidence="5 6">
    <name type="scientific">Pristionchus mayeri</name>
    <dbReference type="NCBI Taxonomy" id="1317129"/>
    <lineage>
        <taxon>Eukaryota</taxon>
        <taxon>Metazoa</taxon>
        <taxon>Ecdysozoa</taxon>
        <taxon>Nematoda</taxon>
        <taxon>Chromadorea</taxon>
        <taxon>Rhabditida</taxon>
        <taxon>Rhabditina</taxon>
        <taxon>Diplogasteromorpha</taxon>
        <taxon>Diplogasteroidea</taxon>
        <taxon>Neodiplogasteridae</taxon>
        <taxon>Pristionchus</taxon>
    </lineage>
</organism>
<keyword evidence="3 4" id="KW-0479">Metal-binding</keyword>